<sequence>MQNFTISIGTSQDALDLADGLPLFPKVGTARAGISNTAQSSPLVDGSVTVLFLRTTISAYYEFLMGVIGPAVSFKFPGNEVALNNPPGGGGEVTVALGSDQKMIAGMAIGFVVGAGLTVSQEIYLPSSWYAPWKFAWRTVFELSLHIEIDFIKLLLELIQYLLGESGKDGYLTKDTSGKLTKYLGFGSEDETAESFKFYAESDGSLGPDRTISATPKYAIPIDLMNSIPVAKNFMKLLATIVGEVQFGPCLEIHMPVTLGLTGFTVTGGQGAGAPPATYSPITYNGSTATAHGASFSSPATRFTTDVAYTTGFTVAVSYFFQISVMKVFNVQVNTGSLDLLNLLNLQVPPYEVPGSVSTEIATGCILTPQMSIAFSAGANASVPPNTVIAGSQFSCEVFLNEPWAGDDTHITLSIYPEVAEFPMSVPIRHGNASAIFKHTIPNQLVIAGDPSDSTAKVPPSSTAPYQSYLVTATLPPNDLQPCFDWEVTAPLKLLNRVLSVKFYSGTSGEGPVWNPQAGAVLNADPNYPPQGVFNGAAAFYSFPSVPGQTSTEAPITISLYNDERKLHPRSDVWIIFSNGKTAKLAPSATLTLPIPANTAATHFAVEWRSMGEPVNYSSRFYLVFDGGEAYGQTEFWLTVWNWS</sequence>
<protein>
    <submittedName>
        <fullName evidence="1">Uncharacterized protein</fullName>
    </submittedName>
</protein>
<organism evidence="1 2">
    <name type="scientific">Acidisarcina polymorpha</name>
    <dbReference type="NCBI Taxonomy" id="2211140"/>
    <lineage>
        <taxon>Bacteria</taxon>
        <taxon>Pseudomonadati</taxon>
        <taxon>Acidobacteriota</taxon>
        <taxon>Terriglobia</taxon>
        <taxon>Terriglobales</taxon>
        <taxon>Acidobacteriaceae</taxon>
        <taxon>Acidisarcina</taxon>
    </lineage>
</organism>
<dbReference type="KEGG" id="abas:ACPOL_2600"/>
<proteinExistence type="predicted"/>
<evidence type="ECO:0000313" key="1">
    <source>
        <dbReference type="EMBL" id="AXC11916.1"/>
    </source>
</evidence>
<keyword evidence="2" id="KW-1185">Reference proteome</keyword>
<gene>
    <name evidence="1" type="ORF">ACPOL_2600</name>
</gene>
<dbReference type="OrthoDB" id="10017500at2"/>
<name>A0A2Z5G006_9BACT</name>
<dbReference type="EMBL" id="CP030840">
    <property type="protein sequence ID" value="AXC11916.1"/>
    <property type="molecule type" value="Genomic_DNA"/>
</dbReference>
<dbReference type="Proteomes" id="UP000253606">
    <property type="component" value="Chromosome"/>
</dbReference>
<reference evidence="1 2" key="1">
    <citation type="journal article" date="2018" name="Front. Microbiol.">
        <title>Hydrolytic Capabilities as a Key to Environmental Success: Chitinolytic and Cellulolytic Acidobacteria From Acidic Sub-arctic Soils and Boreal Peatlands.</title>
        <authorList>
            <person name="Belova S.E."/>
            <person name="Ravin N.V."/>
            <person name="Pankratov T.A."/>
            <person name="Rakitin A.L."/>
            <person name="Ivanova A.A."/>
            <person name="Beletsky A.V."/>
            <person name="Mardanov A.V."/>
            <person name="Sinninghe Damste J.S."/>
            <person name="Dedysh S.N."/>
        </authorList>
    </citation>
    <scope>NUCLEOTIDE SEQUENCE [LARGE SCALE GENOMIC DNA]</scope>
    <source>
        <strain evidence="1 2">SBC82</strain>
    </source>
</reference>
<evidence type="ECO:0000313" key="2">
    <source>
        <dbReference type="Proteomes" id="UP000253606"/>
    </source>
</evidence>
<dbReference type="RefSeq" id="WP_150132971.1">
    <property type="nucleotide sequence ID" value="NZ_CP030840.1"/>
</dbReference>
<dbReference type="AlphaFoldDB" id="A0A2Z5G006"/>
<accession>A0A2Z5G006</accession>